<dbReference type="GO" id="GO:0032259">
    <property type="term" value="P:methylation"/>
    <property type="evidence" value="ECO:0007669"/>
    <property type="project" value="UniProtKB-KW"/>
</dbReference>
<dbReference type="InterPro" id="IPR029063">
    <property type="entry name" value="SAM-dependent_MTases_sf"/>
</dbReference>
<dbReference type="RefSeq" id="WP_307283648.1">
    <property type="nucleotide sequence ID" value="NZ_JAUSVX010000021.1"/>
</dbReference>
<keyword evidence="3" id="KW-0949">S-adenosyl-L-methionine</keyword>
<dbReference type="SUPFAM" id="SSF53335">
    <property type="entry name" value="S-adenosyl-L-methionine-dependent methyltransferases"/>
    <property type="match status" value="1"/>
</dbReference>
<dbReference type="Proteomes" id="UP001242480">
    <property type="component" value="Unassembled WGS sequence"/>
</dbReference>
<feature type="domain" description="Methyltransferase type 11" evidence="4">
    <location>
        <begin position="47"/>
        <end position="141"/>
    </location>
</feature>
<name>A0ABU0JLM7_9HYPH</name>
<dbReference type="EMBL" id="JAUSVX010000021">
    <property type="protein sequence ID" value="MDQ0474283.1"/>
    <property type="molecule type" value="Genomic_DNA"/>
</dbReference>
<evidence type="ECO:0000256" key="1">
    <source>
        <dbReference type="ARBA" id="ARBA00022603"/>
    </source>
</evidence>
<dbReference type="PANTHER" id="PTHR43464:SF19">
    <property type="entry name" value="UBIQUINONE BIOSYNTHESIS O-METHYLTRANSFERASE, MITOCHONDRIAL"/>
    <property type="match status" value="1"/>
</dbReference>
<gene>
    <name evidence="5" type="ORF">QO011_007323</name>
</gene>
<keyword evidence="6" id="KW-1185">Reference proteome</keyword>
<evidence type="ECO:0000256" key="2">
    <source>
        <dbReference type="ARBA" id="ARBA00022679"/>
    </source>
</evidence>
<protein>
    <submittedName>
        <fullName evidence="5">SAM-dependent methyltransferase</fullName>
    </submittedName>
</protein>
<accession>A0ABU0JLM7</accession>
<organism evidence="5 6">
    <name type="scientific">Labrys wisconsinensis</name>
    <dbReference type="NCBI Taxonomy" id="425677"/>
    <lineage>
        <taxon>Bacteria</taxon>
        <taxon>Pseudomonadati</taxon>
        <taxon>Pseudomonadota</taxon>
        <taxon>Alphaproteobacteria</taxon>
        <taxon>Hyphomicrobiales</taxon>
        <taxon>Xanthobacteraceae</taxon>
        <taxon>Labrys</taxon>
    </lineage>
</organism>
<dbReference type="GO" id="GO:0008168">
    <property type="term" value="F:methyltransferase activity"/>
    <property type="evidence" value="ECO:0007669"/>
    <property type="project" value="UniProtKB-KW"/>
</dbReference>
<dbReference type="InterPro" id="IPR013216">
    <property type="entry name" value="Methyltransf_11"/>
</dbReference>
<dbReference type="PANTHER" id="PTHR43464">
    <property type="entry name" value="METHYLTRANSFERASE"/>
    <property type="match status" value="1"/>
</dbReference>
<reference evidence="5 6" key="1">
    <citation type="submission" date="2023-07" db="EMBL/GenBank/DDBJ databases">
        <title>Genomic Encyclopedia of Type Strains, Phase IV (KMG-IV): sequencing the most valuable type-strain genomes for metagenomic binning, comparative biology and taxonomic classification.</title>
        <authorList>
            <person name="Goeker M."/>
        </authorList>
    </citation>
    <scope>NUCLEOTIDE SEQUENCE [LARGE SCALE GENOMIC DNA]</scope>
    <source>
        <strain evidence="5 6">DSM 19619</strain>
    </source>
</reference>
<dbReference type="Gene3D" id="3.40.50.150">
    <property type="entry name" value="Vaccinia Virus protein VP39"/>
    <property type="match status" value="1"/>
</dbReference>
<evidence type="ECO:0000259" key="4">
    <source>
        <dbReference type="Pfam" id="PF08241"/>
    </source>
</evidence>
<sequence length="247" mass="27592">MKQNKYDDPAFFAGYGAMARSVDGLEAAGEWPVLRAMLPDLSGKRVLDLGCGYGWHCRYARAQGARAVLGIDLSEKMLARAAAMTDDPAIEYRRAAIEDVDLPPESFDVVLSSLALHYVERLDLTCRQIQRCLVPGGAFVLSVEHPVFTARAAQDWHYGPDGERLHWPVDDYQSEGERHVRWMVDDVVKYHRTVASILNALIDAGLRIDRVAEPAPSPEMLARHPEMRDESRRPIFLLVATVKPSAP</sequence>
<evidence type="ECO:0000313" key="5">
    <source>
        <dbReference type="EMBL" id="MDQ0474283.1"/>
    </source>
</evidence>
<evidence type="ECO:0000256" key="3">
    <source>
        <dbReference type="ARBA" id="ARBA00022691"/>
    </source>
</evidence>
<dbReference type="CDD" id="cd02440">
    <property type="entry name" value="AdoMet_MTases"/>
    <property type="match status" value="1"/>
</dbReference>
<keyword evidence="2" id="KW-0808">Transferase</keyword>
<comment type="caution">
    <text evidence="5">The sequence shown here is derived from an EMBL/GenBank/DDBJ whole genome shotgun (WGS) entry which is preliminary data.</text>
</comment>
<proteinExistence type="predicted"/>
<keyword evidence="1 5" id="KW-0489">Methyltransferase</keyword>
<dbReference type="Pfam" id="PF08241">
    <property type="entry name" value="Methyltransf_11"/>
    <property type="match status" value="1"/>
</dbReference>
<evidence type="ECO:0000313" key="6">
    <source>
        <dbReference type="Proteomes" id="UP001242480"/>
    </source>
</evidence>